<evidence type="ECO:0000313" key="2">
    <source>
        <dbReference type="Proteomes" id="UP000436801"/>
    </source>
</evidence>
<organism evidence="1 2">
    <name type="scientific">Sphingomonas carotinifaciens</name>
    <dbReference type="NCBI Taxonomy" id="1166323"/>
    <lineage>
        <taxon>Bacteria</taxon>
        <taxon>Pseudomonadati</taxon>
        <taxon>Pseudomonadota</taxon>
        <taxon>Alphaproteobacteria</taxon>
        <taxon>Sphingomonadales</taxon>
        <taxon>Sphingomonadaceae</taxon>
        <taxon>Sphingomonas</taxon>
    </lineage>
</organism>
<reference evidence="1 2" key="1">
    <citation type="submission" date="2019-12" db="EMBL/GenBank/DDBJ databases">
        <authorList>
            <person name="Zheng J."/>
        </authorList>
    </citation>
    <scope>NUCLEOTIDE SEQUENCE [LARGE SCALE GENOMIC DNA]</scope>
    <source>
        <strain evidence="1 2">DSM 27347</strain>
    </source>
</reference>
<dbReference type="AlphaFoldDB" id="A0A6N8LW26"/>
<dbReference type="EMBL" id="WSUT01000005">
    <property type="protein sequence ID" value="MWC45220.1"/>
    <property type="molecule type" value="Genomic_DNA"/>
</dbReference>
<accession>A0A6N8LW26</accession>
<dbReference type="NCBIfam" id="TIGR04353">
    <property type="entry name" value="PqqD_rel_X"/>
    <property type="match status" value="1"/>
</dbReference>
<proteinExistence type="predicted"/>
<sequence length="126" mass="13704">MEQQSRLCELYPAASARAGRFYLLRLAPDATRLTRVAPPRYRAAAPDTLLTAPLDPFVAVFHRASGITHLLTEPAPEILAMLYPDPLTAAALFDRLAAAYDLADGDRDTLAERLDELVATGLVEAL</sequence>
<dbReference type="Proteomes" id="UP000436801">
    <property type="component" value="Unassembled WGS sequence"/>
</dbReference>
<dbReference type="OrthoDB" id="7475313at2"/>
<gene>
    <name evidence="1" type="ORF">GQR91_16515</name>
</gene>
<name>A0A6N8LW26_9SPHN</name>
<comment type="caution">
    <text evidence="1">The sequence shown here is derived from an EMBL/GenBank/DDBJ whole genome shotgun (WGS) entry which is preliminary data.</text>
</comment>
<dbReference type="InterPro" id="IPR027599">
    <property type="entry name" value="PqqD-rel_X"/>
</dbReference>
<protein>
    <submittedName>
        <fullName evidence="1">HPr-rel-A system PqqD family peptide chaperone</fullName>
    </submittedName>
</protein>
<evidence type="ECO:0000313" key="1">
    <source>
        <dbReference type="EMBL" id="MWC45220.1"/>
    </source>
</evidence>